<evidence type="ECO:0000313" key="1">
    <source>
        <dbReference type="EMBL" id="GHI68094.1"/>
    </source>
</evidence>
<dbReference type="Proteomes" id="UP000613974">
    <property type="component" value="Unassembled WGS sequence"/>
</dbReference>
<dbReference type="RefSeq" id="WP_189745075.1">
    <property type="nucleotide sequence ID" value="NZ_BMRL01000017.1"/>
</dbReference>
<evidence type="ECO:0000313" key="2">
    <source>
        <dbReference type="Proteomes" id="UP000613974"/>
    </source>
</evidence>
<protein>
    <submittedName>
        <fullName evidence="1">Uncharacterized protein</fullName>
    </submittedName>
</protein>
<dbReference type="EMBL" id="BNEC01000003">
    <property type="protein sequence ID" value="GHI68094.1"/>
    <property type="molecule type" value="Genomic_DNA"/>
</dbReference>
<proteinExistence type="predicted"/>
<dbReference type="GeneID" id="95594395"/>
<sequence>MGADIHGFIECRGTYGTLDEEDSSWHAAINLDLLYGGRGYDAFGCLFGVRNYAGFRPLAEGRGLPPDVTDEVRDHYEGAPDLFHSPSWIGWEELVAVDWDEPALTVDARVHEYRYSVEHGLRESGKSFRNLDGRSEGDEWIQEGKIMRVERMTRREAVRQDGEWGPVWATMKALADVHGPEYVRLVAWFDN</sequence>
<keyword evidence="2" id="KW-1185">Reference proteome</keyword>
<accession>A0ABQ3SIY7</accession>
<gene>
    <name evidence="1" type="ORF">Snoj_20120</name>
</gene>
<name>A0ABQ3SIY7_9ACTN</name>
<organism evidence="1 2">
    <name type="scientific">Streptomyces nojiriensis</name>
    <dbReference type="NCBI Taxonomy" id="66374"/>
    <lineage>
        <taxon>Bacteria</taxon>
        <taxon>Bacillati</taxon>
        <taxon>Actinomycetota</taxon>
        <taxon>Actinomycetes</taxon>
        <taxon>Kitasatosporales</taxon>
        <taxon>Streptomycetaceae</taxon>
        <taxon>Streptomyces</taxon>
    </lineage>
</organism>
<comment type="caution">
    <text evidence="1">The sequence shown here is derived from an EMBL/GenBank/DDBJ whole genome shotgun (WGS) entry which is preliminary data.</text>
</comment>
<reference evidence="2" key="1">
    <citation type="submission" date="2023-07" db="EMBL/GenBank/DDBJ databases">
        <title>Whole genome shotgun sequence of Streptomyces nojiriensis NBRC 13794.</title>
        <authorList>
            <person name="Komaki H."/>
            <person name="Tamura T."/>
        </authorList>
    </citation>
    <scope>NUCLEOTIDE SEQUENCE [LARGE SCALE GENOMIC DNA]</scope>
    <source>
        <strain evidence="2">NBRC 13794</strain>
    </source>
</reference>